<keyword evidence="1" id="KW-0472">Membrane</keyword>
<evidence type="ECO:0000313" key="3">
    <source>
        <dbReference type="Proteomes" id="UP000294614"/>
    </source>
</evidence>
<keyword evidence="1" id="KW-1133">Transmembrane helix</keyword>
<protein>
    <submittedName>
        <fullName evidence="2">Uncharacterized protein</fullName>
    </submittedName>
</protein>
<name>A0A4R1KGM0_9BACT</name>
<accession>A0A4R1KGM0</accession>
<feature type="transmembrane region" description="Helical" evidence="1">
    <location>
        <begin position="42"/>
        <end position="74"/>
    </location>
</feature>
<gene>
    <name evidence="2" type="ORF">C8D98_1018</name>
</gene>
<keyword evidence="3" id="KW-1185">Reference proteome</keyword>
<dbReference type="RefSeq" id="WP_132872588.1">
    <property type="nucleotide sequence ID" value="NZ_JBLJBI010000035.1"/>
</dbReference>
<reference evidence="2 3" key="1">
    <citation type="submission" date="2019-03" db="EMBL/GenBank/DDBJ databases">
        <title>Genomic Encyclopedia of Type Strains, Phase IV (KMG-IV): sequencing the most valuable type-strain genomes for metagenomic binning, comparative biology and taxonomic classification.</title>
        <authorList>
            <person name="Goeker M."/>
        </authorList>
    </citation>
    <scope>NUCLEOTIDE SEQUENCE [LARGE SCALE GENOMIC DNA]</scope>
    <source>
        <strain evidence="2 3">DSM 24984</strain>
    </source>
</reference>
<evidence type="ECO:0000256" key="1">
    <source>
        <dbReference type="SAM" id="Phobius"/>
    </source>
</evidence>
<evidence type="ECO:0000313" key="2">
    <source>
        <dbReference type="EMBL" id="TCK62489.1"/>
    </source>
</evidence>
<dbReference type="AlphaFoldDB" id="A0A4R1KGM0"/>
<feature type="transmembrane region" description="Helical" evidence="1">
    <location>
        <begin position="7"/>
        <end position="30"/>
    </location>
</feature>
<keyword evidence="1" id="KW-0812">Transmembrane</keyword>
<dbReference type="EMBL" id="SMGG01000003">
    <property type="protein sequence ID" value="TCK62489.1"/>
    <property type="molecule type" value="Genomic_DNA"/>
</dbReference>
<organism evidence="2 3">
    <name type="scientific">Seleniivibrio woodruffii</name>
    <dbReference type="NCBI Taxonomy" id="1078050"/>
    <lineage>
        <taxon>Bacteria</taxon>
        <taxon>Pseudomonadati</taxon>
        <taxon>Deferribacterota</taxon>
        <taxon>Deferribacteres</taxon>
        <taxon>Deferribacterales</taxon>
        <taxon>Geovibrionaceae</taxon>
        <taxon>Seleniivibrio</taxon>
    </lineage>
</organism>
<proteinExistence type="predicted"/>
<comment type="caution">
    <text evidence="2">The sequence shown here is derived from an EMBL/GenBank/DDBJ whole genome shotgun (WGS) entry which is preliminary data.</text>
</comment>
<sequence length="77" mass="8365">MNAVYRLFDGVVLSTKIVFAAAFFLFLFLYYSWLTSEGIGGIFLSLAASAAATVFFMPLYVVPIAVVGILAGYLKRA</sequence>
<dbReference type="Proteomes" id="UP000294614">
    <property type="component" value="Unassembled WGS sequence"/>
</dbReference>